<evidence type="ECO:0000256" key="2">
    <source>
        <dbReference type="ARBA" id="ARBA00022617"/>
    </source>
</evidence>
<evidence type="ECO:0000259" key="7">
    <source>
        <dbReference type="Pfam" id="PF03460"/>
    </source>
</evidence>
<feature type="domain" description="Nitrite/Sulfite reductase ferredoxin-like" evidence="7">
    <location>
        <begin position="12"/>
        <end position="77"/>
    </location>
</feature>
<evidence type="ECO:0000313" key="9">
    <source>
        <dbReference type="Proteomes" id="UP001367771"/>
    </source>
</evidence>
<name>A0ABU8H6W9_9SPHN</name>
<evidence type="ECO:0000256" key="6">
    <source>
        <dbReference type="ARBA" id="ARBA00023014"/>
    </source>
</evidence>
<dbReference type="SUPFAM" id="SSF55124">
    <property type="entry name" value="Nitrite/Sulfite reductase N-terminal domain-like"/>
    <property type="match status" value="1"/>
</dbReference>
<keyword evidence="2" id="KW-0349">Heme</keyword>
<evidence type="ECO:0000256" key="1">
    <source>
        <dbReference type="ARBA" id="ARBA00022485"/>
    </source>
</evidence>
<proteinExistence type="predicted"/>
<dbReference type="Gene3D" id="3.30.413.10">
    <property type="entry name" value="Sulfite Reductase Hemoprotein, domain 1"/>
    <property type="match status" value="2"/>
</dbReference>
<keyword evidence="1" id="KW-0004">4Fe-4S</keyword>
<gene>
    <name evidence="8" type="ORF">V8201_16410</name>
</gene>
<dbReference type="Pfam" id="PF03460">
    <property type="entry name" value="NIR_SIR_ferr"/>
    <property type="match status" value="1"/>
</dbReference>
<dbReference type="PANTHER" id="PTHR32439">
    <property type="entry name" value="FERREDOXIN--NITRITE REDUCTASE, CHLOROPLASTIC"/>
    <property type="match status" value="1"/>
</dbReference>
<dbReference type="InterPro" id="IPR036136">
    <property type="entry name" value="Nit/Sulf_reduc_fer-like_dom_sf"/>
</dbReference>
<organism evidence="8 9">
    <name type="scientific">Sphingomonas kyungheensis</name>
    <dbReference type="NCBI Taxonomy" id="1069987"/>
    <lineage>
        <taxon>Bacteria</taxon>
        <taxon>Pseudomonadati</taxon>
        <taxon>Pseudomonadota</taxon>
        <taxon>Alphaproteobacteria</taxon>
        <taxon>Sphingomonadales</taxon>
        <taxon>Sphingomonadaceae</taxon>
        <taxon>Sphingomonas</taxon>
    </lineage>
</organism>
<evidence type="ECO:0000313" key="8">
    <source>
        <dbReference type="EMBL" id="MEI5688678.1"/>
    </source>
</evidence>
<accession>A0ABU8H6W9</accession>
<keyword evidence="6" id="KW-0411">Iron-sulfur</keyword>
<dbReference type="SUPFAM" id="SSF56014">
    <property type="entry name" value="Nitrite and sulphite reductase 4Fe-4S domain-like"/>
    <property type="match status" value="1"/>
</dbReference>
<dbReference type="PANTHER" id="PTHR32439:SF9">
    <property type="entry name" value="BLR3264 PROTEIN"/>
    <property type="match status" value="1"/>
</dbReference>
<keyword evidence="5" id="KW-0408">Iron</keyword>
<evidence type="ECO:0000256" key="3">
    <source>
        <dbReference type="ARBA" id="ARBA00022723"/>
    </source>
</evidence>
<dbReference type="RefSeq" id="WP_336545990.1">
    <property type="nucleotide sequence ID" value="NZ_JBBBDM010000012.1"/>
</dbReference>
<keyword evidence="3" id="KW-0479">Metal-binding</keyword>
<keyword evidence="4" id="KW-0560">Oxidoreductase</keyword>
<comment type="caution">
    <text evidence="8">The sequence shown here is derived from an EMBL/GenBank/DDBJ whole genome shotgun (WGS) entry which is preliminary data.</text>
</comment>
<dbReference type="InterPro" id="IPR005117">
    <property type="entry name" value="NiRdtase/SiRdtase_haem-b_fer"/>
</dbReference>
<dbReference type="InterPro" id="IPR045854">
    <property type="entry name" value="NO2/SO3_Rdtase_4Fe4S_sf"/>
</dbReference>
<evidence type="ECO:0000256" key="4">
    <source>
        <dbReference type="ARBA" id="ARBA00023002"/>
    </source>
</evidence>
<dbReference type="Proteomes" id="UP001367771">
    <property type="component" value="Unassembled WGS sequence"/>
</dbReference>
<dbReference type="InterPro" id="IPR051329">
    <property type="entry name" value="NIR_SIR_4Fe-4S"/>
</dbReference>
<sequence length="364" mass="37421">MVRGWCPTAHRPMAAGDGLLVRVRPRLARMTRAQAIGLSEAAAEHGNGAIDVTNRANLQIRGVRDDRWAALIADLCALDLVDADPASETRRAVIVAPDWHDGDDTHRIAVELAQRLAELPELPGKFGVAIDAGAAPVLGDAPADIRIERAAAGGLILRADGRAWGVPLAVGAEIDAVVALARWFVGTGGSAAGRMARHAVTLPAWADGGIPAAPSCPAPATGPHAQGTVVGLAFGRIEAPDLAKLAMAARGVRVTPWRRLIVEGKIDTGQPASALLRADACVGAPACPQASVATRPLAVRLAPHVDGRLHVSGCAKGCARAQATDVVLTGRDGRFDLAFAARAGAPPAVSGLDPVQILARFGAD</sequence>
<dbReference type="EMBL" id="JBBBDM010000012">
    <property type="protein sequence ID" value="MEI5688678.1"/>
    <property type="molecule type" value="Genomic_DNA"/>
</dbReference>
<evidence type="ECO:0000256" key="5">
    <source>
        <dbReference type="ARBA" id="ARBA00023004"/>
    </source>
</evidence>
<protein>
    <submittedName>
        <fullName evidence="8">Cobalamin biosynthesis protein CobG</fullName>
    </submittedName>
</protein>
<dbReference type="Gene3D" id="3.90.480.10">
    <property type="entry name" value="Sulfite Reductase Hemoprotein,Domain 2"/>
    <property type="match status" value="1"/>
</dbReference>
<reference evidence="8 9" key="1">
    <citation type="journal article" date="2013" name="Int. J. Syst. Evol. Microbiol.">
        <title>Sphingomonas kyungheensis sp. nov., a bacterium with ginsenoside-converting activity isolated from soil of a ginseng field.</title>
        <authorList>
            <person name="Son H.M."/>
            <person name="Yang J.E."/>
            <person name="Park Y."/>
            <person name="Han C.K."/>
            <person name="Kim S.G."/>
            <person name="Kook M."/>
            <person name="Yi T.H."/>
        </authorList>
    </citation>
    <scope>NUCLEOTIDE SEQUENCE [LARGE SCALE GENOMIC DNA]</scope>
    <source>
        <strain evidence="8 9">LMG 26582</strain>
    </source>
</reference>
<keyword evidence="9" id="KW-1185">Reference proteome</keyword>